<keyword evidence="5" id="KW-0732">Signal</keyword>
<dbReference type="Gene3D" id="3.90.190.10">
    <property type="entry name" value="Protein tyrosine phosphatase superfamily"/>
    <property type="match status" value="1"/>
</dbReference>
<reference evidence="8 9" key="1">
    <citation type="submission" date="2018-11" db="EMBL/GenBank/DDBJ databases">
        <authorList>
            <consortium name="Pathogen Informatics"/>
        </authorList>
    </citation>
    <scope>NUCLEOTIDE SEQUENCE [LARGE SCALE GENOMIC DNA]</scope>
</reference>
<feature type="signal peptide" evidence="5">
    <location>
        <begin position="1"/>
        <end position="21"/>
    </location>
</feature>
<dbReference type="PROSITE" id="PS00383">
    <property type="entry name" value="TYR_PHOSPHATASE_1"/>
    <property type="match status" value="1"/>
</dbReference>
<keyword evidence="3" id="KW-0378">Hydrolase</keyword>
<evidence type="ECO:0000259" key="6">
    <source>
        <dbReference type="PROSITE" id="PS50054"/>
    </source>
</evidence>
<dbReference type="InterPro" id="IPR000387">
    <property type="entry name" value="Tyr_Pase_dom"/>
</dbReference>
<evidence type="ECO:0000313" key="9">
    <source>
        <dbReference type="Proteomes" id="UP000281553"/>
    </source>
</evidence>
<evidence type="ECO:0000256" key="3">
    <source>
        <dbReference type="ARBA" id="ARBA00022801"/>
    </source>
</evidence>
<dbReference type="PROSITE" id="PS50056">
    <property type="entry name" value="TYR_PHOSPHATASE_2"/>
    <property type="match status" value="1"/>
</dbReference>
<dbReference type="GO" id="GO:0005737">
    <property type="term" value="C:cytoplasm"/>
    <property type="evidence" value="ECO:0007669"/>
    <property type="project" value="TreeGrafter"/>
</dbReference>
<dbReference type="GO" id="GO:0043409">
    <property type="term" value="P:negative regulation of MAPK cascade"/>
    <property type="evidence" value="ECO:0007669"/>
    <property type="project" value="TreeGrafter"/>
</dbReference>
<dbReference type="GO" id="GO:0008330">
    <property type="term" value="F:protein tyrosine/threonine phosphatase activity"/>
    <property type="evidence" value="ECO:0007669"/>
    <property type="project" value="TreeGrafter"/>
</dbReference>
<evidence type="ECO:0000256" key="2">
    <source>
        <dbReference type="ARBA" id="ARBA00013064"/>
    </source>
</evidence>
<evidence type="ECO:0000256" key="5">
    <source>
        <dbReference type="SAM" id="SignalP"/>
    </source>
</evidence>
<evidence type="ECO:0000259" key="7">
    <source>
        <dbReference type="PROSITE" id="PS50056"/>
    </source>
</evidence>
<sequence>MCNSNLLILLSSIFIASVVNVHDAGNYQDATNELLLKKLGVTHILNVTRDLPMAFEETNSFHYLQLPALDSAKQNIYPFFEKAIGFIDGARETHGVVLVHCLAGISRSASIVMAYMLYHTPLTVLEAYKLLQSLRPIADPNLAFLGQLDSFRRLINPDNSNKSVTEALMNMWKRLSVEEESSSPTIVSTEVPSKRHLRAHPRLCGPFPMVNRYPGFWTEKPGCSP</sequence>
<dbReference type="EC" id="3.1.3.48" evidence="2"/>
<protein>
    <recommendedName>
        <fullName evidence="2">protein-tyrosine-phosphatase</fullName>
        <ecNumber evidence="2">3.1.3.48</ecNumber>
    </recommendedName>
</protein>
<evidence type="ECO:0000256" key="1">
    <source>
        <dbReference type="ARBA" id="ARBA00008601"/>
    </source>
</evidence>
<dbReference type="InterPro" id="IPR016130">
    <property type="entry name" value="Tyr_Pase_AS"/>
</dbReference>
<dbReference type="SUPFAM" id="SSF52799">
    <property type="entry name" value="(Phosphotyrosine protein) phosphatases II"/>
    <property type="match status" value="1"/>
</dbReference>
<dbReference type="InterPro" id="IPR029021">
    <property type="entry name" value="Prot-tyrosine_phosphatase-like"/>
</dbReference>
<name>A0A3P7QQH4_DIBLA</name>
<dbReference type="PRINTS" id="PR01908">
    <property type="entry name" value="ADSPHPHTASE"/>
</dbReference>
<gene>
    <name evidence="8" type="ORF">DILT_LOCUS16213</name>
</gene>
<feature type="domain" description="Tyrosine-protein phosphatase" evidence="6">
    <location>
        <begin position="5"/>
        <end position="157"/>
    </location>
</feature>
<dbReference type="InterPro" id="IPR000340">
    <property type="entry name" value="Dual-sp_phosphatase_cat-dom"/>
</dbReference>
<keyword evidence="4" id="KW-0904">Protein phosphatase</keyword>
<feature type="chain" id="PRO_5018204741" description="protein-tyrosine-phosphatase" evidence="5">
    <location>
        <begin position="22"/>
        <end position="225"/>
    </location>
</feature>
<dbReference type="SMART" id="SM00404">
    <property type="entry name" value="PTPc_motif"/>
    <property type="match status" value="1"/>
</dbReference>
<dbReference type="AlphaFoldDB" id="A0A3P7QQH4"/>
<keyword evidence="9" id="KW-1185">Reference proteome</keyword>
<evidence type="ECO:0000313" key="8">
    <source>
        <dbReference type="EMBL" id="VDN33346.1"/>
    </source>
</evidence>
<dbReference type="PANTHER" id="PTHR10159">
    <property type="entry name" value="DUAL SPECIFICITY PROTEIN PHOSPHATASE"/>
    <property type="match status" value="1"/>
</dbReference>
<comment type="similarity">
    <text evidence="1">Belongs to the protein-tyrosine phosphatase family. Non-receptor class dual specificity subfamily.</text>
</comment>
<organism evidence="8 9">
    <name type="scientific">Dibothriocephalus latus</name>
    <name type="common">Fish tapeworm</name>
    <name type="synonym">Diphyllobothrium latum</name>
    <dbReference type="NCBI Taxonomy" id="60516"/>
    <lineage>
        <taxon>Eukaryota</taxon>
        <taxon>Metazoa</taxon>
        <taxon>Spiralia</taxon>
        <taxon>Lophotrochozoa</taxon>
        <taxon>Platyhelminthes</taxon>
        <taxon>Cestoda</taxon>
        <taxon>Eucestoda</taxon>
        <taxon>Diphyllobothriidea</taxon>
        <taxon>Diphyllobothriidae</taxon>
        <taxon>Dibothriocephalus</taxon>
    </lineage>
</organism>
<dbReference type="SMART" id="SM00195">
    <property type="entry name" value="DSPc"/>
    <property type="match status" value="1"/>
</dbReference>
<evidence type="ECO:0000256" key="4">
    <source>
        <dbReference type="ARBA" id="ARBA00022912"/>
    </source>
</evidence>
<dbReference type="PROSITE" id="PS50054">
    <property type="entry name" value="TYR_PHOSPHATASE_DUAL"/>
    <property type="match status" value="1"/>
</dbReference>
<dbReference type="EMBL" id="UYRU01083621">
    <property type="protein sequence ID" value="VDN33346.1"/>
    <property type="molecule type" value="Genomic_DNA"/>
</dbReference>
<feature type="domain" description="Tyrosine specific protein phosphatases" evidence="7">
    <location>
        <begin position="84"/>
        <end position="136"/>
    </location>
</feature>
<dbReference type="GO" id="GO:0017017">
    <property type="term" value="F:MAP kinase tyrosine/serine/threonine phosphatase activity"/>
    <property type="evidence" value="ECO:0007669"/>
    <property type="project" value="TreeGrafter"/>
</dbReference>
<dbReference type="InterPro" id="IPR003595">
    <property type="entry name" value="Tyr_Pase_cat"/>
</dbReference>
<accession>A0A3P7QQH4</accession>
<dbReference type="PANTHER" id="PTHR10159:SF519">
    <property type="entry name" value="DUAL SPECIFICITY PROTEIN PHOSPHATASE MPK3"/>
    <property type="match status" value="1"/>
</dbReference>
<dbReference type="CDD" id="cd14498">
    <property type="entry name" value="DSP"/>
    <property type="match status" value="1"/>
</dbReference>
<dbReference type="OrthoDB" id="165342at2759"/>
<proteinExistence type="inferred from homology"/>
<dbReference type="Pfam" id="PF00782">
    <property type="entry name" value="DSPc"/>
    <property type="match status" value="1"/>
</dbReference>
<dbReference type="Proteomes" id="UP000281553">
    <property type="component" value="Unassembled WGS sequence"/>
</dbReference>
<dbReference type="InterPro" id="IPR020422">
    <property type="entry name" value="TYR_PHOSPHATASE_DUAL_dom"/>
</dbReference>
<dbReference type="GO" id="GO:0033550">
    <property type="term" value="F:MAP kinase tyrosine phosphatase activity"/>
    <property type="evidence" value="ECO:0007669"/>
    <property type="project" value="TreeGrafter"/>
</dbReference>